<accession>A0ABQ4P9G7</accession>
<gene>
    <name evidence="1" type="ORF">TUM4630_09250</name>
</gene>
<name>A0ABQ4P9G7_9GAMM</name>
<evidence type="ECO:0000313" key="2">
    <source>
        <dbReference type="Proteomes" id="UP000761574"/>
    </source>
</evidence>
<keyword evidence="2" id="KW-1185">Reference proteome</keyword>
<dbReference type="Proteomes" id="UP000761574">
    <property type="component" value="Unassembled WGS sequence"/>
</dbReference>
<organism evidence="1 2">
    <name type="scientific">Shewanella algidipiscicola</name>
    <dbReference type="NCBI Taxonomy" id="614070"/>
    <lineage>
        <taxon>Bacteria</taxon>
        <taxon>Pseudomonadati</taxon>
        <taxon>Pseudomonadota</taxon>
        <taxon>Gammaproteobacteria</taxon>
        <taxon>Alteromonadales</taxon>
        <taxon>Shewanellaceae</taxon>
        <taxon>Shewanella</taxon>
    </lineage>
</organism>
<protein>
    <submittedName>
        <fullName evidence="1">Uncharacterized protein</fullName>
    </submittedName>
</protein>
<sequence>MAVAKLTLSLVVGSKLRFTHSVAEVFAHEVVPSHPCDHDIGAAMHCTCGRQLANAKVNA</sequence>
<proteinExistence type="predicted"/>
<comment type="caution">
    <text evidence="1">The sequence shown here is derived from an EMBL/GenBank/DDBJ whole genome shotgun (WGS) entry which is preliminary data.</text>
</comment>
<evidence type="ECO:0000313" key="1">
    <source>
        <dbReference type="EMBL" id="GIU44184.1"/>
    </source>
</evidence>
<dbReference type="EMBL" id="BPFB01000008">
    <property type="protein sequence ID" value="GIU44184.1"/>
    <property type="molecule type" value="Genomic_DNA"/>
</dbReference>
<reference evidence="1 2" key="1">
    <citation type="submission" date="2021-05" db="EMBL/GenBank/DDBJ databases">
        <title>Molecular characterization for Shewanella algae harboring chromosomal blaOXA-55-like strains isolated from clinical and environment sample.</title>
        <authorList>
            <person name="Ohama Y."/>
            <person name="Aoki K."/>
            <person name="Harada S."/>
            <person name="Moriya K."/>
            <person name="Ishii Y."/>
            <person name="Tateda K."/>
        </authorList>
    </citation>
    <scope>NUCLEOTIDE SEQUENCE [LARGE SCALE GENOMIC DNA]</scope>
    <source>
        <strain evidence="1 2">LMG 23746</strain>
    </source>
</reference>